<keyword evidence="3" id="KW-1185">Reference proteome</keyword>
<dbReference type="AlphaFoldDB" id="A0AAD4D2R7"/>
<dbReference type="Proteomes" id="UP001194580">
    <property type="component" value="Unassembled WGS sequence"/>
</dbReference>
<accession>A0AAD4D2R7</accession>
<gene>
    <name evidence="2" type="ORF">BGZ95_005007</name>
</gene>
<evidence type="ECO:0000256" key="1">
    <source>
        <dbReference type="SAM" id="MobiDB-lite"/>
    </source>
</evidence>
<comment type="caution">
    <text evidence="2">The sequence shown here is derived from an EMBL/GenBank/DDBJ whole genome shotgun (WGS) entry which is preliminary data.</text>
</comment>
<reference evidence="2" key="1">
    <citation type="journal article" date="2020" name="Fungal Divers.">
        <title>Resolving the Mortierellaceae phylogeny through synthesis of multi-gene phylogenetics and phylogenomics.</title>
        <authorList>
            <person name="Vandepol N."/>
            <person name="Liber J."/>
            <person name="Desiro A."/>
            <person name="Na H."/>
            <person name="Kennedy M."/>
            <person name="Barry K."/>
            <person name="Grigoriev I.V."/>
            <person name="Miller A.N."/>
            <person name="O'Donnell K."/>
            <person name="Stajich J.E."/>
            <person name="Bonito G."/>
        </authorList>
    </citation>
    <scope>NUCLEOTIDE SEQUENCE</scope>
    <source>
        <strain evidence="2">NRRL 28262</strain>
    </source>
</reference>
<proteinExistence type="predicted"/>
<evidence type="ECO:0000313" key="2">
    <source>
        <dbReference type="EMBL" id="KAG0258322.1"/>
    </source>
</evidence>
<evidence type="ECO:0000313" key="3">
    <source>
        <dbReference type="Proteomes" id="UP001194580"/>
    </source>
</evidence>
<protein>
    <recommendedName>
        <fullName evidence="4">F-box domain-containing protein</fullName>
    </recommendedName>
</protein>
<evidence type="ECO:0008006" key="4">
    <source>
        <dbReference type="Google" id="ProtNLM"/>
    </source>
</evidence>
<feature type="non-terminal residue" evidence="2">
    <location>
        <position position="1"/>
    </location>
</feature>
<dbReference type="EMBL" id="JAAAIL010002318">
    <property type="protein sequence ID" value="KAG0258322.1"/>
    <property type="molecule type" value="Genomic_DNA"/>
</dbReference>
<organism evidence="2 3">
    <name type="scientific">Linnemannia exigua</name>
    <dbReference type="NCBI Taxonomy" id="604196"/>
    <lineage>
        <taxon>Eukaryota</taxon>
        <taxon>Fungi</taxon>
        <taxon>Fungi incertae sedis</taxon>
        <taxon>Mucoromycota</taxon>
        <taxon>Mortierellomycotina</taxon>
        <taxon>Mortierellomycetes</taxon>
        <taxon>Mortierellales</taxon>
        <taxon>Mortierellaceae</taxon>
        <taxon>Linnemannia</taxon>
    </lineage>
</organism>
<feature type="region of interest" description="Disordered" evidence="1">
    <location>
        <begin position="98"/>
        <end position="121"/>
    </location>
</feature>
<sequence>ILVIIFSHLTDETLRNSVAPVCRLWLQAVRNVLVREVVWYSEWDFVQLSRVLCNLAGAERLVCYYPFTKHSAESLLVEALQKLETANQQQLNQNGREISGEAQEQEQDRSSRSSKQPQQSQLVYHKNVPLQYLELVTTQFSSTPLDRFPFPSTLTTLKLTLVRGYVKDFSLTKILTMCPLLIAFQAKLLSTSTITVHLEPFERTSEQEEQPRPLVLRSLILQGLRLELARIRSLLSLTPQLKELKLIDMAMGWPYVWSPLFTYLQTLPIKLESTHFSYNNRASHETEMETKTTLQSKTSEWSLWGLDVQTTLLQSLELSTNLVTKLELHWSHRPQSYGSACHGPDLSLAPNIIHNFLCNSPHLVHVKIVKSVFMIRNMDLFGRRTFGDLTAEKETVTGYLDPESGNSSASGHPGIWQCRNLKTLQFEINAHLDVVPLSFAVQSRILFGYISRVCPKLEDLHISWPSVCVYNNRNGVSYTPRLSLQLEGGICLLARLKSLRRLKIEEYYLCQGPNCEIYELNWMVAAGRDYWSRRRRQDILSQWRAKEAEEHRLDKERMRRGGLPSLEPVSQSKEDVAIAKDLQNLGLLMDVRNAVKEIDSGDSNVFACLERMSFEYPFDNRPRNELNRLFPKASYFSGSLIHWFH</sequence>
<name>A0AAD4D2R7_9FUNG</name>